<sequence length="105" mass="11210">MLLQTAISIQLRKCTVIRLQCFRSQVMLCTNSSDVNIAGDSSDMDIHLGVAAVVDRVDVQCMVVHIAVLEEDNSAVVLEGSMAADVPAVDSQVETAGRPCMDCKG</sequence>
<protein>
    <submittedName>
        <fullName evidence="1">Uncharacterized protein</fullName>
    </submittedName>
</protein>
<gene>
    <name evidence="1" type="primary">ORF109908</name>
</gene>
<dbReference type="EMBL" id="HACG01031525">
    <property type="protein sequence ID" value="CEK78390.1"/>
    <property type="molecule type" value="Transcribed_RNA"/>
</dbReference>
<organism evidence="1">
    <name type="scientific">Arion vulgaris</name>
    <dbReference type="NCBI Taxonomy" id="1028688"/>
    <lineage>
        <taxon>Eukaryota</taxon>
        <taxon>Metazoa</taxon>
        <taxon>Spiralia</taxon>
        <taxon>Lophotrochozoa</taxon>
        <taxon>Mollusca</taxon>
        <taxon>Gastropoda</taxon>
        <taxon>Heterobranchia</taxon>
        <taxon>Euthyneura</taxon>
        <taxon>Panpulmonata</taxon>
        <taxon>Eupulmonata</taxon>
        <taxon>Stylommatophora</taxon>
        <taxon>Helicina</taxon>
        <taxon>Arionoidea</taxon>
        <taxon>Arionidae</taxon>
        <taxon>Arion</taxon>
    </lineage>
</organism>
<dbReference type="AlphaFoldDB" id="A0A0B7AEL5"/>
<accession>A0A0B7AEL5</accession>
<reference evidence="1" key="1">
    <citation type="submission" date="2014-12" db="EMBL/GenBank/DDBJ databases">
        <title>Insight into the proteome of Arion vulgaris.</title>
        <authorList>
            <person name="Aradska J."/>
            <person name="Bulat T."/>
            <person name="Smidak R."/>
            <person name="Sarate P."/>
            <person name="Gangsoo J."/>
            <person name="Sialana F."/>
            <person name="Bilban M."/>
            <person name="Lubec G."/>
        </authorList>
    </citation>
    <scope>NUCLEOTIDE SEQUENCE</scope>
    <source>
        <tissue evidence="1">Skin</tissue>
    </source>
</reference>
<evidence type="ECO:0000313" key="1">
    <source>
        <dbReference type="EMBL" id="CEK78390.1"/>
    </source>
</evidence>
<proteinExistence type="predicted"/>
<name>A0A0B7AEL5_9EUPU</name>